<organism evidence="1 2">
    <name type="scientific">Chimaeribacter californicus</name>
    <dbReference type="NCBI Taxonomy" id="2060067"/>
    <lineage>
        <taxon>Bacteria</taxon>
        <taxon>Pseudomonadati</taxon>
        <taxon>Pseudomonadota</taxon>
        <taxon>Gammaproteobacteria</taxon>
        <taxon>Enterobacterales</taxon>
        <taxon>Yersiniaceae</taxon>
        <taxon>Chimaeribacter</taxon>
    </lineage>
</organism>
<comment type="caution">
    <text evidence="1">The sequence shown here is derived from an EMBL/GenBank/DDBJ whole genome shotgun (WGS) entry which is preliminary data.</text>
</comment>
<evidence type="ECO:0000313" key="2">
    <source>
        <dbReference type="Proteomes" id="UP000234240"/>
    </source>
</evidence>
<name>A0A2N5E8H2_9GAMM</name>
<gene>
    <name evidence="1" type="ORF">CYR55_09565</name>
</gene>
<dbReference type="Proteomes" id="UP000234240">
    <property type="component" value="Unassembled WGS sequence"/>
</dbReference>
<keyword evidence="2" id="KW-1185">Reference proteome</keyword>
<accession>A0A2N5E8H2</accession>
<dbReference type="EMBL" id="PJZF01000006">
    <property type="protein sequence ID" value="PLR37955.1"/>
    <property type="molecule type" value="Genomic_DNA"/>
</dbReference>
<sequence>MMSFLSVISEFISCERAFPFDEISIGGGRAKEKRVVLRNSFKKIGECFAYVSMGIEGMLINDLSNLQY</sequence>
<reference evidence="1 2" key="1">
    <citation type="submission" date="2017-12" db="EMBL/GenBank/DDBJ databases">
        <title>Characterization of six clinical isolates of Enterochimera gen. nov., a novel genus of the Yersiniaciae family and the three species Enterochimera arupensis sp. nov., Enterochimera coloradensis sp. nov, and Enterochimera californica sp. nov.</title>
        <authorList>
            <person name="Rossi A."/>
            <person name="Fisher M."/>
        </authorList>
    </citation>
    <scope>NUCLEOTIDE SEQUENCE [LARGE SCALE GENOMIC DNA]</scope>
    <source>
        <strain evidence="2">2015-Iso6</strain>
    </source>
</reference>
<dbReference type="AlphaFoldDB" id="A0A2N5E8H2"/>
<protein>
    <submittedName>
        <fullName evidence="1">Uncharacterized protein</fullName>
    </submittedName>
</protein>
<evidence type="ECO:0000313" key="1">
    <source>
        <dbReference type="EMBL" id="PLR37955.1"/>
    </source>
</evidence>
<proteinExistence type="predicted"/>